<organism evidence="10 11">
    <name type="scientific">Saccharibacillus endophyticus</name>
    <dbReference type="NCBI Taxonomy" id="2060666"/>
    <lineage>
        <taxon>Bacteria</taxon>
        <taxon>Bacillati</taxon>
        <taxon>Bacillota</taxon>
        <taxon>Bacilli</taxon>
        <taxon>Bacillales</taxon>
        <taxon>Paenibacillaceae</taxon>
        <taxon>Saccharibacillus</taxon>
    </lineage>
</organism>
<dbReference type="EMBL" id="BMDD01000001">
    <property type="protein sequence ID" value="GGH69784.1"/>
    <property type="molecule type" value="Genomic_DNA"/>
</dbReference>
<evidence type="ECO:0000259" key="9">
    <source>
        <dbReference type="PROSITE" id="PS50893"/>
    </source>
</evidence>
<reference evidence="11" key="1">
    <citation type="journal article" date="2019" name="Int. J. Syst. Evol. Microbiol.">
        <title>The Global Catalogue of Microorganisms (GCM) 10K type strain sequencing project: providing services to taxonomists for standard genome sequencing and annotation.</title>
        <authorList>
            <consortium name="The Broad Institute Genomics Platform"/>
            <consortium name="The Broad Institute Genome Sequencing Center for Infectious Disease"/>
            <person name="Wu L."/>
            <person name="Ma J."/>
        </authorList>
    </citation>
    <scope>NUCLEOTIDE SEQUENCE [LARGE SCALE GENOMIC DNA]</scope>
    <source>
        <strain evidence="11">CCM 8702</strain>
    </source>
</reference>
<accession>A0ABQ1ZNI0</accession>
<dbReference type="SMART" id="SM00382">
    <property type="entry name" value="AAA"/>
    <property type="match status" value="1"/>
</dbReference>
<keyword evidence="6 10" id="KW-0067">ATP-binding</keyword>
<evidence type="ECO:0000256" key="1">
    <source>
        <dbReference type="ARBA" id="ARBA00004202"/>
    </source>
</evidence>
<comment type="caution">
    <text evidence="10">The sequence shown here is derived from an EMBL/GenBank/DDBJ whole genome shotgun (WGS) entry which is preliminary data.</text>
</comment>
<sequence>MLVFDQVGYYYRRDQEVLKDVSFAIEKGEFISIVGGNGSGKSTLAKLMNGLLPAKKGSVRLGEKTMSDPKQARGIRQAVGLVFQNPEDQFITTNVTDEIIFGLENIAVPANEIGERVRSALQAVGLESYANSAPHELSGGQKQRAAVAAVIAMQPQFIVFDEATSMLDPEGRSELIKLMRDFHQQGITVVQITHHMDEVLASRRVLLLDQGTLVFDGSPDSFFRETPLEQYGLEQPFAVRIGQLLGWTGETAADWKGRVASQWSIG</sequence>
<feature type="domain" description="ABC transporter" evidence="9">
    <location>
        <begin position="2"/>
        <end position="235"/>
    </location>
</feature>
<dbReference type="Gene3D" id="3.40.50.300">
    <property type="entry name" value="P-loop containing nucleotide triphosphate hydrolases"/>
    <property type="match status" value="1"/>
</dbReference>
<comment type="similarity">
    <text evidence="2">Belongs to the ABC transporter superfamily.</text>
</comment>
<gene>
    <name evidence="10" type="primary">ecfA1</name>
    <name evidence="10" type="ORF">GCM10007362_05210</name>
</gene>
<keyword evidence="5" id="KW-0547">Nucleotide-binding</keyword>
<dbReference type="RefSeq" id="WP_172238646.1">
    <property type="nucleotide sequence ID" value="NZ_BMDD01000001.1"/>
</dbReference>
<dbReference type="PANTHER" id="PTHR43553">
    <property type="entry name" value="HEAVY METAL TRANSPORTER"/>
    <property type="match status" value="1"/>
</dbReference>
<keyword evidence="7" id="KW-1278">Translocase</keyword>
<evidence type="ECO:0000256" key="2">
    <source>
        <dbReference type="ARBA" id="ARBA00005417"/>
    </source>
</evidence>
<dbReference type="InterPro" id="IPR015856">
    <property type="entry name" value="ABC_transpr_CbiO/EcfA_su"/>
</dbReference>
<dbReference type="InterPro" id="IPR027417">
    <property type="entry name" value="P-loop_NTPase"/>
</dbReference>
<dbReference type="InterPro" id="IPR017871">
    <property type="entry name" value="ABC_transporter-like_CS"/>
</dbReference>
<keyword evidence="11" id="KW-1185">Reference proteome</keyword>
<evidence type="ECO:0000256" key="6">
    <source>
        <dbReference type="ARBA" id="ARBA00022840"/>
    </source>
</evidence>
<comment type="subcellular location">
    <subcellularLocation>
        <location evidence="1">Cell membrane</location>
        <topology evidence="1">Peripheral membrane protein</topology>
    </subcellularLocation>
</comment>
<evidence type="ECO:0000256" key="3">
    <source>
        <dbReference type="ARBA" id="ARBA00022448"/>
    </source>
</evidence>
<dbReference type="InterPro" id="IPR050095">
    <property type="entry name" value="ECF_ABC_transporter_ATP-bd"/>
</dbReference>
<keyword evidence="8" id="KW-0472">Membrane</keyword>
<dbReference type="NCBIfam" id="NF010167">
    <property type="entry name" value="PRK13648.1"/>
    <property type="match status" value="1"/>
</dbReference>
<dbReference type="PROSITE" id="PS00211">
    <property type="entry name" value="ABC_TRANSPORTER_1"/>
    <property type="match status" value="1"/>
</dbReference>
<keyword evidence="4" id="KW-1003">Cell membrane</keyword>
<proteinExistence type="inferred from homology"/>
<evidence type="ECO:0000256" key="5">
    <source>
        <dbReference type="ARBA" id="ARBA00022741"/>
    </source>
</evidence>
<dbReference type="Pfam" id="PF00005">
    <property type="entry name" value="ABC_tran"/>
    <property type="match status" value="1"/>
</dbReference>
<dbReference type="InterPro" id="IPR003593">
    <property type="entry name" value="AAA+_ATPase"/>
</dbReference>
<evidence type="ECO:0000313" key="10">
    <source>
        <dbReference type="EMBL" id="GGH69784.1"/>
    </source>
</evidence>
<dbReference type="PROSITE" id="PS50893">
    <property type="entry name" value="ABC_TRANSPORTER_2"/>
    <property type="match status" value="1"/>
</dbReference>
<dbReference type="Proteomes" id="UP000605427">
    <property type="component" value="Unassembled WGS sequence"/>
</dbReference>
<name>A0ABQ1ZNI0_9BACL</name>
<evidence type="ECO:0000256" key="4">
    <source>
        <dbReference type="ARBA" id="ARBA00022475"/>
    </source>
</evidence>
<keyword evidence="3" id="KW-0813">Transport</keyword>
<dbReference type="GO" id="GO:0005524">
    <property type="term" value="F:ATP binding"/>
    <property type="evidence" value="ECO:0007669"/>
    <property type="project" value="UniProtKB-KW"/>
</dbReference>
<evidence type="ECO:0000256" key="8">
    <source>
        <dbReference type="ARBA" id="ARBA00023136"/>
    </source>
</evidence>
<dbReference type="PANTHER" id="PTHR43553:SF24">
    <property type="entry name" value="ENERGY-COUPLING FACTOR TRANSPORTER ATP-BINDING PROTEIN ECFA1"/>
    <property type="match status" value="1"/>
</dbReference>
<evidence type="ECO:0000313" key="11">
    <source>
        <dbReference type="Proteomes" id="UP000605427"/>
    </source>
</evidence>
<protein>
    <submittedName>
        <fullName evidence="10">Energy-coupling factor transporter ATP-binding protein EcfA1</fullName>
    </submittedName>
</protein>
<dbReference type="CDD" id="cd03225">
    <property type="entry name" value="ABC_cobalt_CbiO_domain1"/>
    <property type="match status" value="1"/>
</dbReference>
<dbReference type="InterPro" id="IPR003439">
    <property type="entry name" value="ABC_transporter-like_ATP-bd"/>
</dbReference>
<dbReference type="SUPFAM" id="SSF52540">
    <property type="entry name" value="P-loop containing nucleoside triphosphate hydrolases"/>
    <property type="match status" value="1"/>
</dbReference>
<evidence type="ECO:0000256" key="7">
    <source>
        <dbReference type="ARBA" id="ARBA00022967"/>
    </source>
</evidence>